<protein>
    <submittedName>
        <fullName evidence="1">Uncharacterized protein</fullName>
    </submittedName>
</protein>
<name>Q66228_9VIRU</name>
<dbReference type="RefSeq" id="NP_659007.1">
    <property type="nucleotide sequence ID" value="NC_004009.2"/>
</dbReference>
<proteinExistence type="predicted"/>
<evidence type="ECO:0000313" key="1">
    <source>
        <dbReference type="EMBL" id="BAA00622.1"/>
    </source>
</evidence>
<evidence type="ECO:0000313" key="2">
    <source>
        <dbReference type="Proteomes" id="UP000203236"/>
    </source>
</evidence>
<dbReference type="GeneID" id="949158"/>
<organism evidence="1 2">
    <name type="scientific">Cymbidium ringspot virus satellite RNA</name>
    <dbReference type="NCBI Taxonomy" id="192023"/>
    <lineage>
        <taxon>Viruses</taxon>
        <taxon>unclassified satellites</taxon>
        <taxon>RNA satellites</taxon>
        <taxon>Single stranded RNA satellites</taxon>
        <taxon>Small linear single stranded RNA satellites</taxon>
    </lineage>
</organism>
<reference evidence="1 2" key="1">
    <citation type="journal article" date="1990" name="J. Gen. Virol.">
        <title>Sequence analysis of cymbidium ringspot virus satellite and defective interfering RNAs.</title>
        <authorList>
            <person name="Rubino L."/>
            <person name="Burgyan J."/>
            <person name="Grieco F."/>
            <person name="Russo M."/>
        </authorList>
    </citation>
    <scope>NUCLEOTIDE SEQUENCE [LARGE SCALE GENOMIC DNA]</scope>
</reference>
<dbReference type="Proteomes" id="UP000203236">
    <property type="component" value="Genome"/>
</dbReference>
<dbReference type="EMBL" id="D00720">
    <property type="protein sequence ID" value="BAA00622.1"/>
    <property type="molecule type" value="Genomic_RNA"/>
</dbReference>
<accession>Q66228</accession>
<dbReference type="KEGG" id="vg:949158"/>
<sequence length="41" mass="4544">MLLSVRKDRWFLTTNGGHAAKGLLGIRTAEVTVCLPPYCVR</sequence>